<dbReference type="PROSITE" id="PS51471">
    <property type="entry name" value="FE2OG_OXY"/>
    <property type="match status" value="1"/>
</dbReference>
<gene>
    <name evidence="2" type="ORF">GGQ67_001362</name>
</gene>
<dbReference type="GO" id="GO:0070988">
    <property type="term" value="P:demethylation"/>
    <property type="evidence" value="ECO:0007669"/>
    <property type="project" value="InterPro"/>
</dbReference>
<dbReference type="InterPro" id="IPR027450">
    <property type="entry name" value="AlkB-like"/>
</dbReference>
<dbReference type="GO" id="GO:0051213">
    <property type="term" value="F:dioxygenase activity"/>
    <property type="evidence" value="ECO:0007669"/>
    <property type="project" value="UniProtKB-KW"/>
</dbReference>
<evidence type="ECO:0000313" key="3">
    <source>
        <dbReference type="Proteomes" id="UP000582090"/>
    </source>
</evidence>
<dbReference type="EMBL" id="JACIDW010000003">
    <property type="protein sequence ID" value="MBB3963723.1"/>
    <property type="molecule type" value="Genomic_DNA"/>
</dbReference>
<comment type="caution">
    <text evidence="2">The sequence shown here is derived from an EMBL/GenBank/DDBJ whole genome shotgun (WGS) entry which is preliminary data.</text>
</comment>
<evidence type="ECO:0000259" key="1">
    <source>
        <dbReference type="PROSITE" id="PS51471"/>
    </source>
</evidence>
<feature type="domain" description="Fe2OG dioxygenase" evidence="1">
    <location>
        <begin position="86"/>
        <end position="188"/>
    </location>
</feature>
<organism evidence="2 3">
    <name type="scientific">Rhizobium metallidurans</name>
    <dbReference type="NCBI Taxonomy" id="1265931"/>
    <lineage>
        <taxon>Bacteria</taxon>
        <taxon>Pseudomonadati</taxon>
        <taxon>Pseudomonadota</taxon>
        <taxon>Alphaproteobacteria</taxon>
        <taxon>Hyphomicrobiales</taxon>
        <taxon>Rhizobiaceae</taxon>
        <taxon>Rhizobium/Agrobacterium group</taxon>
        <taxon>Rhizobium</taxon>
    </lineage>
</organism>
<dbReference type="InterPro" id="IPR037151">
    <property type="entry name" value="AlkB-like_sf"/>
</dbReference>
<dbReference type="InterPro" id="IPR032857">
    <property type="entry name" value="ALKBH4"/>
</dbReference>
<proteinExistence type="predicted"/>
<keyword evidence="2" id="KW-0560">Oxidoreductase</keyword>
<dbReference type="GO" id="GO:0032451">
    <property type="term" value="F:demethylase activity"/>
    <property type="evidence" value="ECO:0007669"/>
    <property type="project" value="TreeGrafter"/>
</dbReference>
<dbReference type="InterPro" id="IPR005123">
    <property type="entry name" value="Oxoglu/Fe-dep_dioxygenase_dom"/>
</dbReference>
<sequence length="210" mass="23696">MPMHSALPDGLTYQPDFISEEMADALVAALDGSPWDETLKRRVQHFGYRYDYRARAVTGDAYLGALPDWLRDVVARLVSGRHFVEPPDQVIANEYHPGQGISAHVDCVPCFGDNIASLSLLSTCEMIFRHPATGEKRTLTLEPRSLLKMDGPARYEWTHEIPARLADIVDGEKRPRGRRISLTFRNVVRTTSAELTLRPVSKFVIHRITN</sequence>
<dbReference type="Pfam" id="PF13532">
    <property type="entry name" value="2OG-FeII_Oxy_2"/>
    <property type="match status" value="1"/>
</dbReference>
<reference evidence="2 3" key="1">
    <citation type="submission" date="2020-08" db="EMBL/GenBank/DDBJ databases">
        <title>Genomic Encyclopedia of Type Strains, Phase IV (KMG-IV): sequencing the most valuable type-strain genomes for metagenomic binning, comparative biology and taxonomic classification.</title>
        <authorList>
            <person name="Goeker M."/>
        </authorList>
    </citation>
    <scope>NUCLEOTIDE SEQUENCE [LARGE SCALE GENOMIC DNA]</scope>
    <source>
        <strain evidence="2 3">DSM 26575</strain>
    </source>
</reference>
<dbReference type="Proteomes" id="UP000582090">
    <property type="component" value="Unassembled WGS sequence"/>
</dbReference>
<keyword evidence="3" id="KW-1185">Reference proteome</keyword>
<accession>A0A7W6CRC9</accession>
<dbReference type="PANTHER" id="PTHR12463">
    <property type="entry name" value="OXYGENASE-RELATED"/>
    <property type="match status" value="1"/>
</dbReference>
<protein>
    <submittedName>
        <fullName evidence="2">Alkylated DNA repair dioxygenase AlkB</fullName>
    </submittedName>
</protein>
<dbReference type="SUPFAM" id="SSF51197">
    <property type="entry name" value="Clavaminate synthase-like"/>
    <property type="match status" value="1"/>
</dbReference>
<dbReference type="AlphaFoldDB" id="A0A7W6CRC9"/>
<name>A0A7W6CRC9_9HYPH</name>
<dbReference type="PANTHER" id="PTHR12463:SF1">
    <property type="entry name" value="2-OXOGLUTARATE AND FE-DEPENDENT OXYGENASE FAMILY PROTEIN"/>
    <property type="match status" value="1"/>
</dbReference>
<dbReference type="Gene3D" id="2.60.120.590">
    <property type="entry name" value="Alpha-ketoglutarate-dependent dioxygenase AlkB-like"/>
    <property type="match status" value="1"/>
</dbReference>
<evidence type="ECO:0000313" key="2">
    <source>
        <dbReference type="EMBL" id="MBB3963723.1"/>
    </source>
</evidence>
<dbReference type="RefSeq" id="WP_183899426.1">
    <property type="nucleotide sequence ID" value="NZ_JACIDW010000003.1"/>
</dbReference>
<keyword evidence="2" id="KW-0223">Dioxygenase</keyword>